<dbReference type="Proteomes" id="UP001550603">
    <property type="component" value="Unassembled WGS sequence"/>
</dbReference>
<name>A0ABV2XM12_9ACTN</name>
<evidence type="ECO:0000256" key="2">
    <source>
        <dbReference type="SAM" id="Phobius"/>
    </source>
</evidence>
<gene>
    <name evidence="3" type="ORF">ABZ568_00925</name>
</gene>
<organism evidence="3 4">
    <name type="scientific">Streptomyces olindensis</name>
    <dbReference type="NCBI Taxonomy" id="358823"/>
    <lineage>
        <taxon>Bacteria</taxon>
        <taxon>Bacillati</taxon>
        <taxon>Actinomycetota</taxon>
        <taxon>Actinomycetes</taxon>
        <taxon>Kitasatosporales</taxon>
        <taxon>Streptomycetaceae</taxon>
        <taxon>Streptomyces</taxon>
    </lineage>
</organism>
<sequence length="78" mass="8687">MSVPLNVLIWIAENLNWWWLLVLAPCVATWLWLELRPTGKHRRPRPARSEQPAQVAAPAAAGTLAVQRGVQPVGEDGR</sequence>
<feature type="compositionally biased region" description="Low complexity" evidence="1">
    <location>
        <begin position="51"/>
        <end position="60"/>
    </location>
</feature>
<proteinExistence type="predicted"/>
<feature type="region of interest" description="Disordered" evidence="1">
    <location>
        <begin position="39"/>
        <end position="60"/>
    </location>
</feature>
<evidence type="ECO:0000256" key="1">
    <source>
        <dbReference type="SAM" id="MobiDB-lite"/>
    </source>
</evidence>
<keyword evidence="2" id="KW-0812">Transmembrane</keyword>
<reference evidence="3 4" key="1">
    <citation type="submission" date="2024-06" db="EMBL/GenBank/DDBJ databases">
        <title>The Natural Products Discovery Center: Release of the First 8490 Sequenced Strains for Exploring Actinobacteria Biosynthetic Diversity.</title>
        <authorList>
            <person name="Kalkreuter E."/>
            <person name="Kautsar S.A."/>
            <person name="Yang D."/>
            <person name="Bader C.D."/>
            <person name="Teijaro C.N."/>
            <person name="Fluegel L."/>
            <person name="Davis C.M."/>
            <person name="Simpson J.R."/>
            <person name="Lauterbach L."/>
            <person name="Steele A.D."/>
            <person name="Gui C."/>
            <person name="Meng S."/>
            <person name="Li G."/>
            <person name="Viehrig K."/>
            <person name="Ye F."/>
            <person name="Su P."/>
            <person name="Kiefer A.F."/>
            <person name="Nichols A."/>
            <person name="Cepeda A.J."/>
            <person name="Yan W."/>
            <person name="Fan B."/>
            <person name="Jiang Y."/>
            <person name="Adhikari A."/>
            <person name="Zheng C.-J."/>
            <person name="Schuster L."/>
            <person name="Cowan T.M."/>
            <person name="Smanski M.J."/>
            <person name="Chevrette M.G."/>
            <person name="De Carvalho L.P.S."/>
            <person name="Shen B."/>
        </authorList>
    </citation>
    <scope>NUCLEOTIDE SEQUENCE [LARGE SCALE GENOMIC DNA]</scope>
    <source>
        <strain evidence="3 4">NPDC019583</strain>
    </source>
</reference>
<feature type="transmembrane region" description="Helical" evidence="2">
    <location>
        <begin position="15"/>
        <end position="33"/>
    </location>
</feature>
<comment type="caution">
    <text evidence="3">The sequence shown here is derived from an EMBL/GenBank/DDBJ whole genome shotgun (WGS) entry which is preliminary data.</text>
</comment>
<evidence type="ECO:0000313" key="4">
    <source>
        <dbReference type="Proteomes" id="UP001550603"/>
    </source>
</evidence>
<keyword evidence="2" id="KW-0472">Membrane</keyword>
<keyword evidence="2" id="KW-1133">Transmembrane helix</keyword>
<dbReference type="RefSeq" id="WP_359784439.1">
    <property type="nucleotide sequence ID" value="NZ_JBEYBN010000001.1"/>
</dbReference>
<keyword evidence="4" id="KW-1185">Reference proteome</keyword>
<evidence type="ECO:0000313" key="3">
    <source>
        <dbReference type="EMBL" id="MEU2265024.1"/>
    </source>
</evidence>
<dbReference type="EMBL" id="JBEYBN010000001">
    <property type="protein sequence ID" value="MEU2265024.1"/>
    <property type="molecule type" value="Genomic_DNA"/>
</dbReference>
<accession>A0ABV2XM12</accession>
<protein>
    <submittedName>
        <fullName evidence="3">Uncharacterized protein</fullName>
    </submittedName>
</protein>